<accession>A0A3M7R886</accession>
<dbReference type="AlphaFoldDB" id="A0A3M7R886"/>
<proteinExistence type="predicted"/>
<dbReference type="EMBL" id="REGN01003985">
    <property type="protein sequence ID" value="RNA19746.1"/>
    <property type="molecule type" value="Genomic_DNA"/>
</dbReference>
<organism evidence="2 3">
    <name type="scientific">Brachionus plicatilis</name>
    <name type="common">Marine rotifer</name>
    <name type="synonym">Brachionus muelleri</name>
    <dbReference type="NCBI Taxonomy" id="10195"/>
    <lineage>
        <taxon>Eukaryota</taxon>
        <taxon>Metazoa</taxon>
        <taxon>Spiralia</taxon>
        <taxon>Gnathifera</taxon>
        <taxon>Rotifera</taxon>
        <taxon>Eurotatoria</taxon>
        <taxon>Monogononta</taxon>
        <taxon>Pseudotrocha</taxon>
        <taxon>Ploima</taxon>
        <taxon>Brachionidae</taxon>
        <taxon>Brachionus</taxon>
    </lineage>
</organism>
<dbReference type="STRING" id="10195.A0A3M7R886"/>
<name>A0A3M7R886_BRAPC</name>
<dbReference type="InterPro" id="IPR013783">
    <property type="entry name" value="Ig-like_fold"/>
</dbReference>
<dbReference type="Gene3D" id="2.60.40.10">
    <property type="entry name" value="Immunoglobulins"/>
    <property type="match status" value="1"/>
</dbReference>
<sequence>MYQYHLNLNGNTEIAMLELVGENFTPNLKVWFGDIEAETAYRCSTSLVCTVPDVSLFKTNSMFSNLAVYGSSGGTVNAQASNCSIYNKTIFHPTQVPVNLVRHDGVIYNTGLTFTYTPEPPSAENLSVN</sequence>
<dbReference type="InterPro" id="IPR014756">
    <property type="entry name" value="Ig_E-set"/>
</dbReference>
<dbReference type="InterPro" id="IPR040159">
    <property type="entry name" value="CLS_fam"/>
</dbReference>
<dbReference type="OrthoDB" id="5600360at2759"/>
<feature type="domain" description="RBP-Jkappa IPT" evidence="1">
    <location>
        <begin position="4"/>
        <end position="116"/>
    </location>
</feature>
<keyword evidence="3" id="KW-1185">Reference proteome</keyword>
<dbReference type="Pfam" id="PF20144">
    <property type="entry name" value="TIG_SUH"/>
    <property type="match status" value="1"/>
</dbReference>
<dbReference type="InterPro" id="IPR038007">
    <property type="entry name" value="RBP-Jkappa_IPT"/>
</dbReference>
<evidence type="ECO:0000313" key="3">
    <source>
        <dbReference type="Proteomes" id="UP000276133"/>
    </source>
</evidence>
<evidence type="ECO:0000313" key="2">
    <source>
        <dbReference type="EMBL" id="RNA19746.1"/>
    </source>
</evidence>
<dbReference type="SUPFAM" id="SSF81296">
    <property type="entry name" value="E set domains"/>
    <property type="match status" value="1"/>
</dbReference>
<reference evidence="2 3" key="1">
    <citation type="journal article" date="2018" name="Sci. Rep.">
        <title>Genomic signatures of local adaptation to the degree of environmental predictability in rotifers.</title>
        <authorList>
            <person name="Franch-Gras L."/>
            <person name="Hahn C."/>
            <person name="Garcia-Roger E.M."/>
            <person name="Carmona M.J."/>
            <person name="Serra M."/>
            <person name="Gomez A."/>
        </authorList>
    </citation>
    <scope>NUCLEOTIDE SEQUENCE [LARGE SCALE GENOMIC DNA]</scope>
    <source>
        <strain evidence="2">HYR1</strain>
    </source>
</reference>
<dbReference type="Proteomes" id="UP000276133">
    <property type="component" value="Unassembled WGS sequence"/>
</dbReference>
<protein>
    <submittedName>
        <fullName evidence="2">Suppressor of hairless</fullName>
    </submittedName>
</protein>
<comment type="caution">
    <text evidence="2">The sequence shown here is derived from an EMBL/GenBank/DDBJ whole genome shotgun (WGS) entry which is preliminary data.</text>
</comment>
<dbReference type="GO" id="GO:0001228">
    <property type="term" value="F:DNA-binding transcription activator activity, RNA polymerase II-specific"/>
    <property type="evidence" value="ECO:0007669"/>
    <property type="project" value="InterPro"/>
</dbReference>
<dbReference type="GO" id="GO:0003677">
    <property type="term" value="F:DNA binding"/>
    <property type="evidence" value="ECO:0007669"/>
    <property type="project" value="InterPro"/>
</dbReference>
<dbReference type="PANTHER" id="PTHR10665">
    <property type="entry name" value="RECOMBINING BINDING PROTEIN SUPPRESSOR OF HAIRLESS"/>
    <property type="match status" value="1"/>
</dbReference>
<gene>
    <name evidence="2" type="ORF">BpHYR1_006518</name>
</gene>
<evidence type="ECO:0000259" key="1">
    <source>
        <dbReference type="Pfam" id="PF20144"/>
    </source>
</evidence>